<dbReference type="RefSeq" id="WP_003445912.1">
    <property type="nucleotide sequence ID" value="NZ_ANZB01000008.1"/>
</dbReference>
<keyword evidence="5" id="KW-1185">Reference proteome</keyword>
<dbReference type="KEGG" id="cpat:CLPA_c34980"/>
<name>A0A0H3J7V3_CLOPA</name>
<feature type="compositionally biased region" description="Polar residues" evidence="1">
    <location>
        <begin position="1"/>
        <end position="13"/>
    </location>
</feature>
<reference evidence="3 4" key="3">
    <citation type="journal article" name="Genome Announc.">
        <title>Improved Draft Genome Sequence of Clostridium pasteurianum Strain ATCC 6013 (DSM 525) Using a Hybrid Next-Generation Sequencing Approach.</title>
        <authorList>
            <person name="Pyne M.E."/>
            <person name="Utturkar S."/>
            <person name="Brown S.D."/>
            <person name="Moo-Young M."/>
            <person name="Chung D.A."/>
            <person name="Chou C.P."/>
        </authorList>
    </citation>
    <scope>NUCLEOTIDE SEQUENCE [LARGE SCALE GENOMIC DNA]</scope>
    <source>
        <strain evidence="3 4">ATCC 6013</strain>
    </source>
</reference>
<evidence type="ECO:0000313" key="2">
    <source>
        <dbReference type="EMBL" id="AJA53547.1"/>
    </source>
</evidence>
<dbReference type="AlphaFoldDB" id="A0A0H3J7V3"/>
<feature type="compositionally biased region" description="Basic and acidic residues" evidence="1">
    <location>
        <begin position="14"/>
        <end position="25"/>
    </location>
</feature>
<dbReference type="KEGG" id="cpae:CPAST_c34980"/>
<dbReference type="Proteomes" id="UP000030905">
    <property type="component" value="Chromosome"/>
</dbReference>
<evidence type="ECO:0000313" key="4">
    <source>
        <dbReference type="Proteomes" id="UP000028042"/>
    </source>
</evidence>
<accession>A0A0H3J7V3</accession>
<dbReference type="Proteomes" id="UP000028042">
    <property type="component" value="Unassembled WGS sequence"/>
</dbReference>
<evidence type="ECO:0000256" key="1">
    <source>
        <dbReference type="SAM" id="MobiDB-lite"/>
    </source>
</evidence>
<dbReference type="PATRIC" id="fig|1262449.3.peg.2559"/>
<reference evidence="2 5" key="1">
    <citation type="journal article" date="2015" name="Genome Announc.">
        <title>Complete Genome Sequence of the Nitrogen-Fixing and Solvent-Producing Clostridium pasteurianum DSM 525.</title>
        <authorList>
            <person name="Poehlein A."/>
            <person name="Grosse-Honebrink A."/>
            <person name="Zhang Y."/>
            <person name="Minton N.P."/>
            <person name="Daniel R."/>
        </authorList>
    </citation>
    <scope>NUCLEOTIDE SEQUENCE [LARGE SCALE GENOMIC DNA]</scope>
    <source>
        <strain evidence="2">DSM 525</strain>
        <strain evidence="5">DSM 525 / ATCC 6013</strain>
    </source>
</reference>
<evidence type="ECO:0000313" key="5">
    <source>
        <dbReference type="Proteomes" id="UP000030905"/>
    </source>
</evidence>
<gene>
    <name evidence="2" type="ORF">CLPA_c34980</name>
    <name evidence="3" type="ORF">CP6013_03686</name>
</gene>
<sequence length="78" mass="8745">MRDNVPQSNNNENSRSRDAIADKVDIGSGRTYERAKNAVNKIDELKKNHKNKDAEFLTVVLNESVRGAKDLAEDDVIC</sequence>
<dbReference type="EMBL" id="JPGY02000001">
    <property type="protein sequence ID" value="KRU14428.1"/>
    <property type="molecule type" value="Genomic_DNA"/>
</dbReference>
<dbReference type="EMBL" id="CP009268">
    <property type="protein sequence ID" value="AJA53547.1"/>
    <property type="molecule type" value="Genomic_DNA"/>
</dbReference>
<evidence type="ECO:0000313" key="3">
    <source>
        <dbReference type="EMBL" id="KRU14428.1"/>
    </source>
</evidence>
<reference evidence="3" key="2">
    <citation type="submission" date="2015-10" db="EMBL/GenBank/DDBJ databases">
        <title>Improved Draft Genome Sequence of Clostridium pasteurianum Strain ATCC 6013 (DSM 525) Using a Hybrid Next-Generation Sequencing Approach.</title>
        <authorList>
            <person name="Pyne M.E."/>
            <person name="Utturkar S.M."/>
            <person name="Brown S.D."/>
            <person name="Moo-Young M."/>
            <person name="Chung D.A."/>
            <person name="Chou P.C."/>
        </authorList>
    </citation>
    <scope>NUCLEOTIDE SEQUENCE</scope>
    <source>
        <strain evidence="3">ATCC 6013</strain>
    </source>
</reference>
<dbReference type="GeneID" id="93075594"/>
<organism evidence="2 5">
    <name type="scientific">Clostridium pasteurianum DSM 525 = ATCC 6013</name>
    <dbReference type="NCBI Taxonomy" id="1262449"/>
    <lineage>
        <taxon>Bacteria</taxon>
        <taxon>Bacillati</taxon>
        <taxon>Bacillota</taxon>
        <taxon>Clostridia</taxon>
        <taxon>Eubacteriales</taxon>
        <taxon>Clostridiaceae</taxon>
        <taxon>Clostridium</taxon>
    </lineage>
</organism>
<feature type="region of interest" description="Disordered" evidence="1">
    <location>
        <begin position="1"/>
        <end position="25"/>
    </location>
</feature>
<dbReference type="eggNOG" id="COG1475">
    <property type="taxonomic scope" value="Bacteria"/>
</dbReference>
<proteinExistence type="predicted"/>
<protein>
    <submittedName>
        <fullName evidence="2">Uncharacterized protein</fullName>
    </submittedName>
</protein>